<dbReference type="InterPro" id="IPR024029">
    <property type="entry name" value="Pyridox_Oxase_FMN-dep"/>
</dbReference>
<dbReference type="PANTHER" id="PTHR42815:SF2">
    <property type="entry name" value="FAD-BINDING, PUTATIVE (AFU_ORTHOLOGUE AFUA_6G07600)-RELATED"/>
    <property type="match status" value="1"/>
</dbReference>
<dbReference type="Pfam" id="PF01243">
    <property type="entry name" value="PNPOx_N"/>
    <property type="match status" value="1"/>
</dbReference>
<dbReference type="SUPFAM" id="SSF50475">
    <property type="entry name" value="FMN-binding split barrel"/>
    <property type="match status" value="1"/>
</dbReference>
<proteinExistence type="predicted"/>
<organism evidence="2 3">
    <name type="scientific">Mesobacillus subterraneus</name>
    <dbReference type="NCBI Taxonomy" id="285983"/>
    <lineage>
        <taxon>Bacteria</taxon>
        <taxon>Bacillati</taxon>
        <taxon>Bacillota</taxon>
        <taxon>Bacilli</taxon>
        <taxon>Bacillales</taxon>
        <taxon>Bacillaceae</taxon>
        <taxon>Mesobacillus</taxon>
    </lineage>
</organism>
<dbReference type="RefSeq" id="WP_125481094.1">
    <property type="nucleotide sequence ID" value="NZ_RSFW01000019.1"/>
</dbReference>
<accession>A0A427TLZ6</accession>
<sequence>MDYTITSFEELRTLFGEPSELAKKKVIPFIDQHARNYIAQSPFLILSTSDAKGYSDASPRGDSPGFVLSLDENRIVIPDRPGNKRMDSLKNILSNPQVGLLFLIPGMAETLRVNGKASLTREPELLARMAAGGKKPLLGIVVEVDECFIQCGKALKRSGLWSPDTWSDPETLPSGAEILAAHSKLPGTTADDIHERLEDGYKNRLY</sequence>
<protein>
    <submittedName>
        <fullName evidence="2">Pyridoxamine 5'-phosphate oxidase family protein</fullName>
    </submittedName>
</protein>
<dbReference type="InterPro" id="IPR012349">
    <property type="entry name" value="Split_barrel_FMN-bd"/>
</dbReference>
<dbReference type="PANTHER" id="PTHR42815">
    <property type="entry name" value="FAD-BINDING, PUTATIVE (AFU_ORTHOLOGUE AFUA_6G07600)-RELATED"/>
    <property type="match status" value="1"/>
</dbReference>
<comment type="caution">
    <text evidence="2">The sequence shown here is derived from an EMBL/GenBank/DDBJ whole genome shotgun (WGS) entry which is preliminary data.</text>
</comment>
<gene>
    <name evidence="2" type="ORF">EJA10_16305</name>
</gene>
<dbReference type="NCBIfam" id="TIGR04025">
    <property type="entry name" value="PPOX_FMN_DR2398"/>
    <property type="match status" value="1"/>
</dbReference>
<dbReference type="OrthoDB" id="9796486at2"/>
<dbReference type="EMBL" id="RSFW01000019">
    <property type="protein sequence ID" value="RSD25375.1"/>
    <property type="molecule type" value="Genomic_DNA"/>
</dbReference>
<feature type="domain" description="Pyridoxamine 5'-phosphate oxidase N-terminal" evidence="1">
    <location>
        <begin position="31"/>
        <end position="134"/>
    </location>
</feature>
<name>A0A427TLZ6_9BACI</name>
<dbReference type="Proteomes" id="UP000279911">
    <property type="component" value="Unassembled WGS sequence"/>
</dbReference>
<reference evidence="3" key="1">
    <citation type="submission" date="2018-12" db="EMBL/GenBank/DDBJ databases">
        <title>Bacillus chawlae sp. nov., Bacillus glennii sp. nov., and Bacillus saganii sp. nov. Isolated from the Vehicle Assembly Building at Kennedy Space Center where the Viking Spacecraft were Assembled.</title>
        <authorList>
            <person name="Seuylemezian A."/>
            <person name="Vaishampayan P."/>
        </authorList>
    </citation>
    <scope>NUCLEOTIDE SEQUENCE [LARGE SCALE GENOMIC DNA]</scope>
    <source>
        <strain evidence="3">DSM 13966</strain>
    </source>
</reference>
<evidence type="ECO:0000259" key="1">
    <source>
        <dbReference type="Pfam" id="PF01243"/>
    </source>
</evidence>
<evidence type="ECO:0000313" key="2">
    <source>
        <dbReference type="EMBL" id="RSD25375.1"/>
    </source>
</evidence>
<dbReference type="Gene3D" id="2.30.110.10">
    <property type="entry name" value="Electron Transport, Fmn-binding Protein, Chain A"/>
    <property type="match status" value="1"/>
</dbReference>
<dbReference type="InterPro" id="IPR011576">
    <property type="entry name" value="Pyridox_Oxase_N"/>
</dbReference>
<dbReference type="AlphaFoldDB" id="A0A427TLZ6"/>
<evidence type="ECO:0000313" key="3">
    <source>
        <dbReference type="Proteomes" id="UP000279911"/>
    </source>
</evidence>